<dbReference type="EMBL" id="CP136336">
    <property type="protein sequence ID" value="WOB09263.1"/>
    <property type="molecule type" value="Genomic_DNA"/>
</dbReference>
<dbReference type="Pfam" id="PF13091">
    <property type="entry name" value="PLDc_2"/>
    <property type="match status" value="1"/>
</dbReference>
<evidence type="ECO:0000313" key="6">
    <source>
        <dbReference type="EMBL" id="WOB09263.1"/>
    </source>
</evidence>
<evidence type="ECO:0000256" key="2">
    <source>
        <dbReference type="ARBA" id="ARBA00022737"/>
    </source>
</evidence>
<evidence type="ECO:0000256" key="1">
    <source>
        <dbReference type="ARBA" id="ARBA00000798"/>
    </source>
</evidence>
<dbReference type="InterPro" id="IPR015679">
    <property type="entry name" value="PLipase_D_fam"/>
</dbReference>
<dbReference type="Proteomes" id="UP001303946">
    <property type="component" value="Chromosome"/>
</dbReference>
<dbReference type="PANTHER" id="PTHR18896">
    <property type="entry name" value="PHOSPHOLIPASE D"/>
    <property type="match status" value="1"/>
</dbReference>
<keyword evidence="3" id="KW-0378">Hydrolase</keyword>
<comment type="catalytic activity">
    <reaction evidence="1">
        <text>a 1,2-diacyl-sn-glycero-3-phosphocholine + H2O = a 1,2-diacyl-sn-glycero-3-phosphate + choline + H(+)</text>
        <dbReference type="Rhea" id="RHEA:14445"/>
        <dbReference type="ChEBI" id="CHEBI:15354"/>
        <dbReference type="ChEBI" id="CHEBI:15377"/>
        <dbReference type="ChEBI" id="CHEBI:15378"/>
        <dbReference type="ChEBI" id="CHEBI:57643"/>
        <dbReference type="ChEBI" id="CHEBI:58608"/>
        <dbReference type="EC" id="3.1.4.4"/>
    </reaction>
</comment>
<evidence type="ECO:0000256" key="4">
    <source>
        <dbReference type="ARBA" id="ARBA00023098"/>
    </source>
</evidence>
<feature type="domain" description="PLD phosphodiesterase" evidence="5">
    <location>
        <begin position="547"/>
        <end position="574"/>
    </location>
</feature>
<dbReference type="SUPFAM" id="SSF56024">
    <property type="entry name" value="Phospholipase D/nuclease"/>
    <property type="match status" value="2"/>
</dbReference>
<keyword evidence="2" id="KW-0677">Repeat</keyword>
<feature type="domain" description="PLD phosphodiesterase" evidence="5">
    <location>
        <begin position="232"/>
        <end position="264"/>
    </location>
</feature>
<dbReference type="InterPro" id="IPR025202">
    <property type="entry name" value="PLD-like_dom"/>
</dbReference>
<dbReference type="RefSeq" id="WP_316702219.1">
    <property type="nucleotide sequence ID" value="NZ_CP136336.1"/>
</dbReference>
<name>A0ABZ0CWI3_9BURK</name>
<keyword evidence="4" id="KW-0443">Lipid metabolism</keyword>
<evidence type="ECO:0000313" key="7">
    <source>
        <dbReference type="Proteomes" id="UP001303946"/>
    </source>
</evidence>
<dbReference type="Gene3D" id="3.30.870.10">
    <property type="entry name" value="Endonuclease Chain A"/>
    <property type="match status" value="2"/>
</dbReference>
<evidence type="ECO:0000256" key="3">
    <source>
        <dbReference type="ARBA" id="ARBA00022801"/>
    </source>
</evidence>
<accession>A0ABZ0CWI3</accession>
<organism evidence="6 7">
    <name type="scientific">Piscinibacter gummiphilus</name>
    <dbReference type="NCBI Taxonomy" id="946333"/>
    <lineage>
        <taxon>Bacteria</taxon>
        <taxon>Pseudomonadati</taxon>
        <taxon>Pseudomonadota</taxon>
        <taxon>Betaproteobacteria</taxon>
        <taxon>Burkholderiales</taxon>
        <taxon>Sphaerotilaceae</taxon>
        <taxon>Piscinibacter</taxon>
    </lineage>
</organism>
<dbReference type="InterPro" id="IPR001736">
    <property type="entry name" value="PLipase_D/transphosphatidylase"/>
</dbReference>
<dbReference type="PROSITE" id="PS50035">
    <property type="entry name" value="PLD"/>
    <property type="match status" value="2"/>
</dbReference>
<keyword evidence="7" id="KW-1185">Reference proteome</keyword>
<dbReference type="SMART" id="SM00155">
    <property type="entry name" value="PLDc"/>
    <property type="match status" value="2"/>
</dbReference>
<protein>
    <submittedName>
        <fullName evidence="6">Phospholipase D-like domain-containing protein</fullName>
    </submittedName>
</protein>
<proteinExistence type="predicted"/>
<gene>
    <name evidence="6" type="ORF">RXV79_04195</name>
</gene>
<evidence type="ECO:0000259" key="5">
    <source>
        <dbReference type="PROSITE" id="PS50035"/>
    </source>
</evidence>
<sequence length="655" mass="73327">MSHSFDFVPVKNTMAETSEASSKHAVPIQRGQYAATITPPWFVDKSEYVPKLASFKLLINGEEAFGEVYRAIEAAKTSISIICWGFQPSMYFVRDGRALCIGALLEKKAREGVMVRVLGWAWSNKPVTAANSSKLAIGENNTPGRRWIPFADKPDSSSDEQHQYDRWWYLNYDRDPLAIDAAARFIGGDENLPRDRLRFFSRAFGVLDSARIAGTNFLDKGASATTKAFVSATTSHHQKTVVIDHEDPQLALAFVMGHNMLDGYWDTTEHGYARHAPNRGRNGATPLHDYSSRVTGTIVGDVFRNFAAAWTRETGESLSIPDFSKHQPRGQDPRAVCQILRTQPQYGRQDIMKCYLQAVSNAGQYIHIENQYFRWPPLAEKIKASAAKMSQWGRRPEQHGSLYVFVITNSSDAGMGVGTVNTYRMLDSLGRADRIPQVARQQRMESLEAQIEANEDAMKPLLDQRKALDNEARMLQGIPNPGLNRRYEPINAQLAPLEVKQRELLEAKAKLEADGGGETIQAVDVPGLRMHVATLVSPDTPPGNSWPEVYIHAKLMLIDDAFMTLGSANINTRSMQADSEINIAHHRPEITAPVRHAQWERYTAGRVTAGMSLNLAFEQWQKLMEQNAAAKKYKHRPTAQLCEFLRASPEISNKD</sequence>
<reference evidence="6 7" key="1">
    <citation type="submission" date="2023-10" db="EMBL/GenBank/DDBJ databases">
        <title>Bacteria for the degradation of biodegradable plastic PBAT(Polybutylene adipate terephthalate).</title>
        <authorList>
            <person name="Weon H.-Y."/>
            <person name="Yeon J."/>
        </authorList>
    </citation>
    <scope>NUCLEOTIDE SEQUENCE [LARGE SCALE GENOMIC DNA]</scope>
    <source>
        <strain evidence="6 7">SBD 7-3</strain>
    </source>
</reference>
<dbReference type="PANTHER" id="PTHR18896:SF76">
    <property type="entry name" value="PHOSPHOLIPASE"/>
    <property type="match status" value="1"/>
</dbReference>